<sequence length="360" mass="39635">MTFAGVDFAQPWALLLLPLAVLPLLRRRRDTLAFPTLDWLPADRAGRIAGFAGRALAVLAIAATVLALAGPGTPETTVMRTGRGAEIMILMDRSRSMDAKMKPSDWRTIDPHSLLYQVDSRGEPKSAVARDLLSAFVGRRPDDRFSLMFFSAGPMHVVPFTQHDEVVQAGIRAGGMGRGLSDTNVGRALTGAIDSFEQRAYTGSRIILLVTDGGAHLDEPTRKHIREGLKAHRIALHWLYLRTLNAPELGAEESAPPPAADGDSPEAIETRNAYYAQESVPEVSLHRFFQSLPVTYRLYQADNPDDLAKAVAEVGRQQNFPLDYDERIPRQDHSRAVFAVAALCCALLLVHRSLLLRSWL</sequence>
<feature type="transmembrane region" description="Helical" evidence="1">
    <location>
        <begin position="51"/>
        <end position="70"/>
    </location>
</feature>
<dbReference type="CDD" id="cd00198">
    <property type="entry name" value="vWFA"/>
    <property type="match status" value="1"/>
</dbReference>
<keyword evidence="4" id="KW-1185">Reference proteome</keyword>
<gene>
    <name evidence="3" type="ORF">METUNv1_03913</name>
</gene>
<reference evidence="3 4" key="1">
    <citation type="journal article" date="2011" name="J. Bacteriol.">
        <title>Genome sequence of Methyloversatilis universalis FAM5T, a methylotrophic representative of the order Rhodocyclales.</title>
        <authorList>
            <person name="Kittichotirat W."/>
            <person name="Good N.M."/>
            <person name="Hall R."/>
            <person name="Bringel F."/>
            <person name="Lajus A."/>
            <person name="Medigue C."/>
            <person name="Smalley N.E."/>
            <person name="Beck D."/>
            <person name="Bumgarner R."/>
            <person name="Vuilleumier S."/>
            <person name="Kalyuzhnaya M.G."/>
        </authorList>
    </citation>
    <scope>NUCLEOTIDE SEQUENCE [LARGE SCALE GENOMIC DNA]</scope>
    <source>
        <strain evidence="4">ATCC BAA-1314 / JCM 13912 / FAM5</strain>
    </source>
</reference>
<dbReference type="SUPFAM" id="SSF53300">
    <property type="entry name" value="vWA-like"/>
    <property type="match status" value="1"/>
</dbReference>
<dbReference type="STRING" id="1000565.METUNv1_03913"/>
<dbReference type="SMART" id="SM00327">
    <property type="entry name" value="VWA"/>
    <property type="match status" value="1"/>
</dbReference>
<dbReference type="AlphaFoldDB" id="F5RHW4"/>
<dbReference type="Pfam" id="PF13519">
    <property type="entry name" value="VWA_2"/>
    <property type="match status" value="1"/>
</dbReference>
<dbReference type="EMBL" id="AFHG01000059">
    <property type="protein sequence ID" value="EGK69946.1"/>
    <property type="molecule type" value="Genomic_DNA"/>
</dbReference>
<feature type="transmembrane region" description="Helical" evidence="1">
    <location>
        <begin position="336"/>
        <end position="355"/>
    </location>
</feature>
<accession>F5RHW4</accession>
<evidence type="ECO:0000259" key="2">
    <source>
        <dbReference type="SMART" id="SM00327"/>
    </source>
</evidence>
<dbReference type="Gene3D" id="3.40.50.410">
    <property type="entry name" value="von Willebrand factor, type A domain"/>
    <property type="match status" value="1"/>
</dbReference>
<keyword evidence="1" id="KW-0812">Transmembrane</keyword>
<dbReference type="RefSeq" id="WP_008064670.1">
    <property type="nucleotide sequence ID" value="NZ_AFHG01000059.1"/>
</dbReference>
<keyword evidence="1" id="KW-1133">Transmembrane helix</keyword>
<evidence type="ECO:0000313" key="3">
    <source>
        <dbReference type="EMBL" id="EGK69946.1"/>
    </source>
</evidence>
<proteinExistence type="predicted"/>
<evidence type="ECO:0000256" key="1">
    <source>
        <dbReference type="SAM" id="Phobius"/>
    </source>
</evidence>
<evidence type="ECO:0000313" key="4">
    <source>
        <dbReference type="Proteomes" id="UP000005019"/>
    </source>
</evidence>
<feature type="domain" description="VWFA" evidence="2">
    <location>
        <begin position="84"/>
        <end position="273"/>
    </location>
</feature>
<dbReference type="eggNOG" id="COG2304">
    <property type="taxonomic scope" value="Bacteria"/>
</dbReference>
<protein>
    <submittedName>
        <fullName evidence="3">MxaC-like protein</fullName>
    </submittedName>
</protein>
<dbReference type="OrthoDB" id="6206554at2"/>
<dbReference type="InterPro" id="IPR036465">
    <property type="entry name" value="vWFA_dom_sf"/>
</dbReference>
<organism evidence="3 4">
    <name type="scientific">Methyloversatilis universalis (strain ATCC BAA-1314 / DSM 25237 / JCM 13912 / CCUG 52030 / FAM5)</name>
    <dbReference type="NCBI Taxonomy" id="1000565"/>
    <lineage>
        <taxon>Bacteria</taxon>
        <taxon>Pseudomonadati</taxon>
        <taxon>Pseudomonadota</taxon>
        <taxon>Betaproteobacteria</taxon>
        <taxon>Nitrosomonadales</taxon>
        <taxon>Sterolibacteriaceae</taxon>
        <taxon>Methyloversatilis</taxon>
    </lineage>
</organism>
<comment type="caution">
    <text evidence="3">The sequence shown here is derived from an EMBL/GenBank/DDBJ whole genome shotgun (WGS) entry which is preliminary data.</text>
</comment>
<name>F5RHW4_METUF</name>
<keyword evidence="1" id="KW-0472">Membrane</keyword>
<dbReference type="InterPro" id="IPR002035">
    <property type="entry name" value="VWF_A"/>
</dbReference>
<dbReference type="Proteomes" id="UP000005019">
    <property type="component" value="Unassembled WGS sequence"/>
</dbReference>